<dbReference type="GO" id="GO:0046872">
    <property type="term" value="F:metal ion binding"/>
    <property type="evidence" value="ECO:0007669"/>
    <property type="project" value="UniProtKB-KW"/>
</dbReference>
<dbReference type="AlphaFoldDB" id="A0AAD3STV4"/>
<keyword evidence="2" id="KW-0808">Transferase</keyword>
<dbReference type="SUPFAM" id="SSF53335">
    <property type="entry name" value="S-adenosyl-L-methionine-dependent methyltransferases"/>
    <property type="match status" value="1"/>
</dbReference>
<evidence type="ECO:0000313" key="5">
    <source>
        <dbReference type="EMBL" id="GMH17498.1"/>
    </source>
</evidence>
<dbReference type="GO" id="GO:0032259">
    <property type="term" value="P:methylation"/>
    <property type="evidence" value="ECO:0007669"/>
    <property type="project" value="UniProtKB-KW"/>
</dbReference>
<dbReference type="PANTHER" id="PTHR31009">
    <property type="entry name" value="S-ADENOSYL-L-METHIONINE:CARBOXYL METHYLTRANSFERASE FAMILY PROTEIN"/>
    <property type="match status" value="1"/>
</dbReference>
<dbReference type="Pfam" id="PF03492">
    <property type="entry name" value="Methyltransf_7"/>
    <property type="match status" value="1"/>
</dbReference>
<gene>
    <name evidence="5" type="ORF">Nepgr_019339</name>
</gene>
<dbReference type="EMBL" id="BSYO01000018">
    <property type="protein sequence ID" value="GMH17498.1"/>
    <property type="molecule type" value="Genomic_DNA"/>
</dbReference>
<dbReference type="Gene3D" id="1.10.1200.270">
    <property type="entry name" value="Methyltransferase, alpha-helical capping domain"/>
    <property type="match status" value="1"/>
</dbReference>
<organism evidence="5 6">
    <name type="scientific">Nepenthes gracilis</name>
    <name type="common">Slender pitcher plant</name>
    <dbReference type="NCBI Taxonomy" id="150966"/>
    <lineage>
        <taxon>Eukaryota</taxon>
        <taxon>Viridiplantae</taxon>
        <taxon>Streptophyta</taxon>
        <taxon>Embryophyta</taxon>
        <taxon>Tracheophyta</taxon>
        <taxon>Spermatophyta</taxon>
        <taxon>Magnoliopsida</taxon>
        <taxon>eudicotyledons</taxon>
        <taxon>Gunneridae</taxon>
        <taxon>Pentapetalae</taxon>
        <taxon>Caryophyllales</taxon>
        <taxon>Nepenthaceae</taxon>
        <taxon>Nepenthes</taxon>
    </lineage>
</organism>
<keyword evidence="1" id="KW-0489">Methyltransferase</keyword>
<dbReference type="InterPro" id="IPR029063">
    <property type="entry name" value="SAM-dependent_MTases_sf"/>
</dbReference>
<reference evidence="5" key="1">
    <citation type="submission" date="2023-05" db="EMBL/GenBank/DDBJ databases">
        <title>Nepenthes gracilis genome sequencing.</title>
        <authorList>
            <person name="Fukushima K."/>
        </authorList>
    </citation>
    <scope>NUCLEOTIDE SEQUENCE</scope>
    <source>
        <strain evidence="5">SING2019-196</strain>
    </source>
</reference>
<keyword evidence="6" id="KW-1185">Reference proteome</keyword>
<evidence type="ECO:0000256" key="1">
    <source>
        <dbReference type="ARBA" id="ARBA00022603"/>
    </source>
</evidence>
<accession>A0AAD3STV4</accession>
<evidence type="ECO:0000313" key="6">
    <source>
        <dbReference type="Proteomes" id="UP001279734"/>
    </source>
</evidence>
<keyword evidence="3" id="KW-0479">Metal-binding</keyword>
<dbReference type="Proteomes" id="UP001279734">
    <property type="component" value="Unassembled WGS sequence"/>
</dbReference>
<sequence>MDVIRFFHVNNAAEKITYATNSDTQKGILSLLKPFLEEALLDYLGGKDLPEKMVVADLGCSTGPNALMPATQIIDVVHDQCQKLGRRSPEIMLFLNDLPGNDFNNIFASLQPDFYGRMRNKQQCFVAGVPGSFHGRLFPSKSMHFVHSSSSLQWLSQVPPELDAKNRAMLNKGKIYISKASTNVVMDAYKQQFKKDFSSFLQSRAKEVILGGHMVLSFMGRMSTDPTADEACYHWELIARSLMNMVSKGIIQEEKVDSFNLPYYSASSEEVKEIVEDEGSFAINRLEAIDVDWDIGGCDSSNASPSRGERVARMQRSVVESMLACHFGIDIMDELFDRHIHTINHHLSTTNPKIVVLVLSVTRQ</sequence>
<evidence type="ECO:0000256" key="4">
    <source>
        <dbReference type="ARBA" id="ARBA00022842"/>
    </source>
</evidence>
<keyword evidence="4" id="KW-0460">Magnesium</keyword>
<name>A0AAD3STV4_NEPGR</name>
<evidence type="ECO:0000256" key="2">
    <source>
        <dbReference type="ARBA" id="ARBA00022679"/>
    </source>
</evidence>
<proteinExistence type="predicted"/>
<dbReference type="InterPro" id="IPR005299">
    <property type="entry name" value="MeTrfase_7"/>
</dbReference>
<dbReference type="InterPro" id="IPR042086">
    <property type="entry name" value="MeTrfase_capping"/>
</dbReference>
<evidence type="ECO:0000256" key="3">
    <source>
        <dbReference type="ARBA" id="ARBA00022723"/>
    </source>
</evidence>
<dbReference type="GO" id="GO:0008168">
    <property type="term" value="F:methyltransferase activity"/>
    <property type="evidence" value="ECO:0007669"/>
    <property type="project" value="UniProtKB-KW"/>
</dbReference>
<comment type="caution">
    <text evidence="5">The sequence shown here is derived from an EMBL/GenBank/DDBJ whole genome shotgun (WGS) entry which is preliminary data.</text>
</comment>
<protein>
    <submittedName>
        <fullName evidence="5">Uncharacterized protein</fullName>
    </submittedName>
</protein>
<dbReference type="Gene3D" id="3.40.50.150">
    <property type="entry name" value="Vaccinia Virus protein VP39"/>
    <property type="match status" value="1"/>
</dbReference>